<dbReference type="SMART" id="SM00213">
    <property type="entry name" value="UBQ"/>
    <property type="match status" value="1"/>
</dbReference>
<feature type="region of interest" description="Disordered" evidence="5">
    <location>
        <begin position="586"/>
        <end position="612"/>
    </location>
</feature>
<dbReference type="CDD" id="cd01802">
    <property type="entry name" value="Ubl_ZFAND4"/>
    <property type="match status" value="1"/>
</dbReference>
<keyword evidence="8" id="KW-1185">Reference proteome</keyword>
<organism evidence="8 9">
    <name type="scientific">Agrilus planipennis</name>
    <name type="common">Emerald ash borer</name>
    <name type="synonym">Agrilus marcopoli</name>
    <dbReference type="NCBI Taxonomy" id="224129"/>
    <lineage>
        <taxon>Eukaryota</taxon>
        <taxon>Metazoa</taxon>
        <taxon>Ecdysozoa</taxon>
        <taxon>Arthropoda</taxon>
        <taxon>Hexapoda</taxon>
        <taxon>Insecta</taxon>
        <taxon>Pterygota</taxon>
        <taxon>Neoptera</taxon>
        <taxon>Endopterygota</taxon>
        <taxon>Coleoptera</taxon>
        <taxon>Polyphaga</taxon>
        <taxon>Elateriformia</taxon>
        <taxon>Buprestoidea</taxon>
        <taxon>Buprestidae</taxon>
        <taxon>Agrilinae</taxon>
        <taxon>Agrilus</taxon>
    </lineage>
</organism>
<dbReference type="OrthoDB" id="756206at2759"/>
<feature type="region of interest" description="Disordered" evidence="5">
    <location>
        <begin position="274"/>
        <end position="293"/>
    </location>
</feature>
<dbReference type="InterPro" id="IPR053061">
    <property type="entry name" value="AN1-type_zinc_finger"/>
</dbReference>
<evidence type="ECO:0000313" key="9">
    <source>
        <dbReference type="RefSeq" id="XP_018322985.1"/>
    </source>
</evidence>
<feature type="compositionally biased region" description="Basic residues" evidence="5">
    <location>
        <begin position="247"/>
        <end position="256"/>
    </location>
</feature>
<reference evidence="9 10" key="1">
    <citation type="submission" date="2025-04" db="UniProtKB">
        <authorList>
            <consortium name="RefSeq"/>
        </authorList>
    </citation>
    <scope>IDENTIFICATION</scope>
    <source>
        <tissue evidence="9 10">Entire body</tissue>
    </source>
</reference>
<keyword evidence="1" id="KW-0479">Metal-binding</keyword>
<dbReference type="PROSITE" id="PS51039">
    <property type="entry name" value="ZF_AN1"/>
    <property type="match status" value="1"/>
</dbReference>
<evidence type="ECO:0000313" key="8">
    <source>
        <dbReference type="Proteomes" id="UP000192223"/>
    </source>
</evidence>
<dbReference type="InterPro" id="IPR019956">
    <property type="entry name" value="Ubiquitin_dom"/>
</dbReference>
<dbReference type="KEGG" id="apln:108735496"/>
<keyword evidence="3" id="KW-0862">Zinc</keyword>
<dbReference type="RefSeq" id="XP_025837143.1">
    <property type="nucleotide sequence ID" value="XM_025981358.1"/>
</dbReference>
<dbReference type="InterPro" id="IPR029071">
    <property type="entry name" value="Ubiquitin-like_domsf"/>
</dbReference>
<dbReference type="STRING" id="224129.A0A1W4WSH9"/>
<evidence type="ECO:0000259" key="6">
    <source>
        <dbReference type="PROSITE" id="PS50053"/>
    </source>
</evidence>
<dbReference type="GO" id="GO:0008270">
    <property type="term" value="F:zinc ion binding"/>
    <property type="evidence" value="ECO:0007669"/>
    <property type="project" value="UniProtKB-KW"/>
</dbReference>
<sequence>MSEDGYSDSYDEPAMDLVIETLTGTSFEMKVCPSDTILDIKNKIQRVEGIPVHHQNLLYRLNELKDHNRLCDMGIQSGSVLKLVLSMRGGPISTRRLSSTDQHIWKNLKELLENTREELGDKLGPGSKVSVLVFKDGDIINLIRVIENDADSLYPLGETVSSRGKQTVREDTRASFCTKLKENDEMLTKLTELRKKMSELTLKRNLRHMGCSSDTACCHELAKTQNEHQEATTSKQKATALSSSSPSRKKDKHGKKQRDSLYDISFKLLEDFDKNNEDSESPGAGSETDLVRENLQTDEDSIALKEKHRGNKSKHNFLYTNLSETRLKPDKVTSSPSPGFHCRRKSDDSTIFATENREKPNYSHHHHHAQCYKKVKLSPKSTRKEAPNLDEKVTIWSPLSPIIRRARSQEPEVPCQIDLAAAAATATSTSPTSSIAILEEEETENDDKELLSPIGFPCVGTVSMSKVPVHLVYPDRKNEKLDNCDIYPEEPKETTCRSTANCKFGLVRRRQSLDCTSRSANQPSEQSKSSLYKQSWFEEVSGDLFFPHFVPMGPSAIPSEYTPREDPLGDFCFDNYSRYLRSPLYRRQSQMSDESSTSSRGGGGGGGVKPRNLRHFSWNAELPTEKEEKLENGEEGGKEDREYVKKEVLKLPAVVAKKKIRCGLCNKRLNITNVYDCRCGGVFCSQHRYSEVHGCKFDYKTEGHKMLQKQNPLVIAEKLQKF</sequence>
<keyword evidence="2 4" id="KW-0863">Zinc-finger</keyword>
<dbReference type="GeneID" id="108735496"/>
<dbReference type="Pfam" id="PF01428">
    <property type="entry name" value="zf-AN1"/>
    <property type="match status" value="1"/>
</dbReference>
<dbReference type="AlphaFoldDB" id="A0A1W4WSH9"/>
<evidence type="ECO:0000313" key="10">
    <source>
        <dbReference type="RefSeq" id="XP_025837143.1"/>
    </source>
</evidence>
<evidence type="ECO:0000256" key="1">
    <source>
        <dbReference type="ARBA" id="ARBA00022723"/>
    </source>
</evidence>
<feature type="domain" description="AN1-type" evidence="7">
    <location>
        <begin position="656"/>
        <end position="703"/>
    </location>
</feature>
<proteinExistence type="predicted"/>
<gene>
    <name evidence="9 10 11" type="primary">LOC108735496</name>
</gene>
<dbReference type="RefSeq" id="XP_025837144.1">
    <property type="nucleotide sequence ID" value="XM_025981359.1"/>
</dbReference>
<dbReference type="SUPFAM" id="SSF54236">
    <property type="entry name" value="Ubiquitin-like"/>
    <property type="match status" value="1"/>
</dbReference>
<feature type="domain" description="Ubiquitin-like" evidence="6">
    <location>
        <begin position="15"/>
        <end position="90"/>
    </location>
</feature>
<evidence type="ECO:0000259" key="7">
    <source>
        <dbReference type="PROSITE" id="PS51039"/>
    </source>
</evidence>
<dbReference type="Gene3D" id="3.10.20.90">
    <property type="entry name" value="Phosphatidylinositol 3-kinase Catalytic Subunit, Chain A, domain 1"/>
    <property type="match status" value="1"/>
</dbReference>
<dbReference type="Gene3D" id="4.10.1110.10">
    <property type="entry name" value="AN1-like Zinc finger"/>
    <property type="match status" value="1"/>
</dbReference>
<dbReference type="SUPFAM" id="SSF118310">
    <property type="entry name" value="AN1-like Zinc finger"/>
    <property type="match status" value="1"/>
</dbReference>
<dbReference type="PANTHER" id="PTHR46728:SF1">
    <property type="entry name" value="AN1-TYPE ZINC FINGER PROTEIN 4"/>
    <property type="match status" value="1"/>
</dbReference>
<dbReference type="PRINTS" id="PR00348">
    <property type="entry name" value="UBIQUITIN"/>
</dbReference>
<evidence type="ECO:0000256" key="5">
    <source>
        <dbReference type="SAM" id="MobiDB-lite"/>
    </source>
</evidence>
<dbReference type="SMART" id="SM00154">
    <property type="entry name" value="ZnF_AN1"/>
    <property type="match status" value="1"/>
</dbReference>
<evidence type="ECO:0000256" key="3">
    <source>
        <dbReference type="ARBA" id="ARBA00022833"/>
    </source>
</evidence>
<dbReference type="InterPro" id="IPR000058">
    <property type="entry name" value="Znf_AN1"/>
</dbReference>
<dbReference type="PROSITE" id="PS50053">
    <property type="entry name" value="UBIQUITIN_2"/>
    <property type="match status" value="1"/>
</dbReference>
<protein>
    <submittedName>
        <fullName evidence="9 10">Uncharacterized protein LOC108735496</fullName>
    </submittedName>
</protein>
<dbReference type="Pfam" id="PF00240">
    <property type="entry name" value="ubiquitin"/>
    <property type="match status" value="1"/>
</dbReference>
<feature type="compositionally biased region" description="Polar residues" evidence="5">
    <location>
        <begin position="231"/>
        <end position="246"/>
    </location>
</feature>
<evidence type="ECO:0000256" key="2">
    <source>
        <dbReference type="ARBA" id="ARBA00022771"/>
    </source>
</evidence>
<dbReference type="InterPro" id="IPR000626">
    <property type="entry name" value="Ubiquitin-like_dom"/>
</dbReference>
<accession>A0A1W4WSH9</accession>
<evidence type="ECO:0000313" key="11">
    <source>
        <dbReference type="RefSeq" id="XP_025837144.1"/>
    </source>
</evidence>
<dbReference type="PANTHER" id="PTHR46728">
    <property type="entry name" value="AN1-TYPE ZINC FINGER PROTEIN 4"/>
    <property type="match status" value="1"/>
</dbReference>
<dbReference type="InterPro" id="IPR035896">
    <property type="entry name" value="AN1-like_Znf"/>
</dbReference>
<name>A0A1W4WSH9_AGRPL</name>
<feature type="compositionally biased region" description="Low complexity" evidence="5">
    <location>
        <begin position="586"/>
        <end position="599"/>
    </location>
</feature>
<dbReference type="Proteomes" id="UP000192223">
    <property type="component" value="Unplaced"/>
</dbReference>
<feature type="region of interest" description="Disordered" evidence="5">
    <location>
        <begin position="228"/>
        <end position="258"/>
    </location>
</feature>
<dbReference type="RefSeq" id="XP_018322985.1">
    <property type="nucleotide sequence ID" value="XM_018467483.2"/>
</dbReference>
<evidence type="ECO:0000256" key="4">
    <source>
        <dbReference type="PROSITE-ProRule" id="PRU00449"/>
    </source>
</evidence>